<dbReference type="HOGENOM" id="CLU_2823632_0_0_9"/>
<dbReference type="RefSeq" id="WP_015925923.1">
    <property type="nucleotide sequence ID" value="NC_011898.1"/>
</dbReference>
<dbReference type="KEGG" id="cce:Ccel_2506"/>
<evidence type="ECO:0000313" key="1">
    <source>
        <dbReference type="EMBL" id="ACL76834.1"/>
    </source>
</evidence>
<keyword evidence="2" id="KW-1185">Reference proteome</keyword>
<proteinExistence type="predicted"/>
<dbReference type="EMBL" id="CP001348">
    <property type="protein sequence ID" value="ACL76834.1"/>
    <property type="molecule type" value="Genomic_DNA"/>
</dbReference>
<dbReference type="OrthoDB" id="1739924at2"/>
<name>B8I669_RUMCH</name>
<sequence>MIIRVPPNKNMTEGSLIALTKNDVFIGYAEIIISTDEALMLSVDNKAVKTFNELFGEQIPFTIDFF</sequence>
<dbReference type="AlphaFoldDB" id="B8I669"/>
<protein>
    <submittedName>
        <fullName evidence="1">Uncharacterized protein</fullName>
    </submittedName>
</protein>
<evidence type="ECO:0000313" key="2">
    <source>
        <dbReference type="Proteomes" id="UP000001349"/>
    </source>
</evidence>
<organism evidence="1 2">
    <name type="scientific">Ruminiclostridium cellulolyticum (strain ATCC 35319 / DSM 5812 / JCM 6584 / H10)</name>
    <name type="common">Clostridium cellulolyticum</name>
    <dbReference type="NCBI Taxonomy" id="394503"/>
    <lineage>
        <taxon>Bacteria</taxon>
        <taxon>Bacillati</taxon>
        <taxon>Bacillota</taxon>
        <taxon>Clostridia</taxon>
        <taxon>Eubacteriales</taxon>
        <taxon>Oscillospiraceae</taxon>
        <taxon>Ruminiclostridium</taxon>
    </lineage>
</organism>
<gene>
    <name evidence="1" type="ordered locus">Ccel_2506</name>
</gene>
<reference evidence="1 2" key="1">
    <citation type="submission" date="2009-01" db="EMBL/GenBank/DDBJ databases">
        <title>Complete sequence of Clostridium cellulolyticum H10.</title>
        <authorList>
            <consortium name="US DOE Joint Genome Institute"/>
            <person name="Lucas S."/>
            <person name="Copeland A."/>
            <person name="Lapidus A."/>
            <person name="Glavina del Rio T."/>
            <person name="Dalin E."/>
            <person name="Tice H."/>
            <person name="Bruce D."/>
            <person name="Goodwin L."/>
            <person name="Pitluck S."/>
            <person name="Chertkov O."/>
            <person name="Saunders E."/>
            <person name="Brettin T."/>
            <person name="Detter J.C."/>
            <person name="Han C."/>
            <person name="Larimer F."/>
            <person name="Land M."/>
            <person name="Hauser L."/>
            <person name="Kyrpides N."/>
            <person name="Ivanova N."/>
            <person name="Zhou J."/>
            <person name="Richardson P."/>
        </authorList>
    </citation>
    <scope>NUCLEOTIDE SEQUENCE [LARGE SCALE GENOMIC DNA]</scope>
    <source>
        <strain evidence="2">ATCC 35319 / DSM 5812 / JCM 6584 / H10</strain>
    </source>
</reference>
<dbReference type="Proteomes" id="UP000001349">
    <property type="component" value="Chromosome"/>
</dbReference>
<dbReference type="eggNOG" id="ENOG50349CQ">
    <property type="taxonomic scope" value="Bacteria"/>
</dbReference>
<accession>B8I669</accession>